<dbReference type="PATRIC" id="fig|1637975.4.peg.2993"/>
<dbReference type="InterPro" id="IPR001123">
    <property type="entry name" value="LeuE-type"/>
</dbReference>
<dbReference type="GO" id="GO:0033228">
    <property type="term" value="P:cysteine export across plasma membrane"/>
    <property type="evidence" value="ECO:0007669"/>
    <property type="project" value="TreeGrafter"/>
</dbReference>
<accession>A0A0Q3VHU5</accession>
<protein>
    <submittedName>
        <fullName evidence="7">Lysine transporter LysE</fullName>
    </submittedName>
</protein>
<keyword evidence="3 6" id="KW-0812">Transmembrane</keyword>
<dbReference type="PANTHER" id="PTHR30086:SF20">
    <property type="entry name" value="ARGININE EXPORTER PROTEIN ARGO-RELATED"/>
    <property type="match status" value="1"/>
</dbReference>
<evidence type="ECO:0000256" key="6">
    <source>
        <dbReference type="SAM" id="Phobius"/>
    </source>
</evidence>
<evidence type="ECO:0000256" key="2">
    <source>
        <dbReference type="ARBA" id="ARBA00022475"/>
    </source>
</evidence>
<evidence type="ECO:0000256" key="1">
    <source>
        <dbReference type="ARBA" id="ARBA00004651"/>
    </source>
</evidence>
<evidence type="ECO:0000256" key="3">
    <source>
        <dbReference type="ARBA" id="ARBA00022692"/>
    </source>
</evidence>
<keyword evidence="5 6" id="KW-0472">Membrane</keyword>
<organism evidence="7 8">
    <name type="scientific">Cytobacillus solani</name>
    <dbReference type="NCBI Taxonomy" id="1637975"/>
    <lineage>
        <taxon>Bacteria</taxon>
        <taxon>Bacillati</taxon>
        <taxon>Bacillota</taxon>
        <taxon>Bacilli</taxon>
        <taxon>Bacillales</taxon>
        <taxon>Bacillaceae</taxon>
        <taxon>Cytobacillus</taxon>
    </lineage>
</organism>
<comment type="caution">
    <text evidence="7">The sequence shown here is derived from an EMBL/GenBank/DDBJ whole genome shotgun (WGS) entry which is preliminary data.</text>
</comment>
<reference evidence="7 8" key="1">
    <citation type="submission" date="2015-09" db="EMBL/GenBank/DDBJ databases">
        <title>Genome sequencing project for genomic taxonomy and phylogenomics of Bacillus-like bacteria.</title>
        <authorList>
            <person name="Liu B."/>
            <person name="Wang J."/>
            <person name="Zhu Y."/>
            <person name="Liu G."/>
            <person name="Chen Q."/>
            <person name="Chen Z."/>
            <person name="Lan J."/>
            <person name="Che J."/>
            <person name="Ge C."/>
            <person name="Shi H."/>
            <person name="Pan Z."/>
            <person name="Liu X."/>
        </authorList>
    </citation>
    <scope>NUCLEOTIDE SEQUENCE [LARGE SCALE GENOMIC DNA]</scope>
    <source>
        <strain evidence="7 8">FJAT-18043</strain>
    </source>
</reference>
<dbReference type="PANTHER" id="PTHR30086">
    <property type="entry name" value="ARGININE EXPORTER PROTEIN ARGO"/>
    <property type="match status" value="1"/>
</dbReference>
<dbReference type="EMBL" id="LJIX01000006">
    <property type="protein sequence ID" value="KQL19826.1"/>
    <property type="molecule type" value="Genomic_DNA"/>
</dbReference>
<dbReference type="Pfam" id="PF01810">
    <property type="entry name" value="LysE"/>
    <property type="match status" value="1"/>
</dbReference>
<evidence type="ECO:0000313" key="7">
    <source>
        <dbReference type="EMBL" id="KQL19826.1"/>
    </source>
</evidence>
<feature type="transmembrane region" description="Helical" evidence="6">
    <location>
        <begin position="64"/>
        <end position="85"/>
    </location>
</feature>
<dbReference type="Proteomes" id="UP000050996">
    <property type="component" value="Unassembled WGS sequence"/>
</dbReference>
<keyword evidence="2" id="KW-1003">Cell membrane</keyword>
<name>A0A0Q3VHU5_9BACI</name>
<feature type="transmembrane region" description="Helical" evidence="6">
    <location>
        <begin position="141"/>
        <end position="164"/>
    </location>
</feature>
<dbReference type="STRING" id="1637975.AN957_15465"/>
<dbReference type="GO" id="GO:0005886">
    <property type="term" value="C:plasma membrane"/>
    <property type="evidence" value="ECO:0007669"/>
    <property type="project" value="UniProtKB-SubCell"/>
</dbReference>
<dbReference type="AlphaFoldDB" id="A0A0Q3VHU5"/>
<feature type="transmembrane region" description="Helical" evidence="6">
    <location>
        <begin position="39"/>
        <end position="58"/>
    </location>
</feature>
<feature type="transmembrane region" description="Helical" evidence="6">
    <location>
        <begin position="6"/>
        <end position="27"/>
    </location>
</feature>
<gene>
    <name evidence="7" type="ORF">AN957_15465</name>
</gene>
<keyword evidence="8" id="KW-1185">Reference proteome</keyword>
<proteinExistence type="predicted"/>
<evidence type="ECO:0000256" key="4">
    <source>
        <dbReference type="ARBA" id="ARBA00022989"/>
    </source>
</evidence>
<evidence type="ECO:0000256" key="5">
    <source>
        <dbReference type="ARBA" id="ARBA00023136"/>
    </source>
</evidence>
<feature type="transmembrane region" description="Helical" evidence="6">
    <location>
        <begin position="118"/>
        <end position="135"/>
    </location>
</feature>
<dbReference type="GO" id="GO:0015171">
    <property type="term" value="F:amino acid transmembrane transporter activity"/>
    <property type="evidence" value="ECO:0007669"/>
    <property type="project" value="TreeGrafter"/>
</dbReference>
<sequence>MPILSFLLYVFIASFTPGPNNIMAMLFANKYGLKKTIRFCLGVSAGFFVIMITSSYFNLVLKNIIPKIEFVMMIIGTIYMLYLAYKILTSKANESSDEADKNNRFLTGMLLQFINPKGILYGLTVVSTFILPYHTSNLSLLLFSLFLAFVGFLSTFTWSLFGSLFQRFLVKYRRQFNIVMALLLVYCAISILVV</sequence>
<comment type="subcellular location">
    <subcellularLocation>
        <location evidence="1">Cell membrane</location>
        <topology evidence="1">Multi-pass membrane protein</topology>
    </subcellularLocation>
</comment>
<evidence type="ECO:0000313" key="8">
    <source>
        <dbReference type="Proteomes" id="UP000050996"/>
    </source>
</evidence>
<keyword evidence="4 6" id="KW-1133">Transmembrane helix</keyword>
<feature type="transmembrane region" description="Helical" evidence="6">
    <location>
        <begin position="176"/>
        <end position="193"/>
    </location>
</feature>
<dbReference type="RefSeq" id="WP_053476356.1">
    <property type="nucleotide sequence ID" value="NZ_CP041305.1"/>
</dbReference>